<accession>A0A6L8LEK7</accession>
<dbReference type="InterPro" id="IPR010354">
    <property type="entry name" value="Oleate_hydratase"/>
</dbReference>
<name>A0A6L8LEK7_9RHOB</name>
<keyword evidence="1" id="KW-0456">Lyase</keyword>
<reference evidence="1 2" key="1">
    <citation type="submission" date="2020-01" db="EMBL/GenBank/DDBJ databases">
        <authorList>
            <person name="Chen S."/>
        </authorList>
    </citation>
    <scope>NUCLEOTIDE SEQUENCE [LARGE SCALE GENOMIC DNA]</scope>
    <source>
        <strain evidence="1 2">GS-10</strain>
    </source>
</reference>
<dbReference type="Pfam" id="PF06100">
    <property type="entry name" value="MCRA"/>
    <property type="match status" value="1"/>
</dbReference>
<dbReference type="SUPFAM" id="SSF51905">
    <property type="entry name" value="FAD/NAD(P)-binding domain"/>
    <property type="match status" value="1"/>
</dbReference>
<gene>
    <name evidence="1" type="ORF">GR167_02315</name>
</gene>
<dbReference type="AlphaFoldDB" id="A0A6L8LEK7"/>
<dbReference type="Proteomes" id="UP000479043">
    <property type="component" value="Unassembled WGS sequence"/>
</dbReference>
<dbReference type="PANTHER" id="PTHR37417:SF2">
    <property type="entry name" value="67 KDA MYOSIN-CROSS-REACTIVE ANTIGEN FAMILY PROTEIN (AFU_ORTHOLOGUE AFUA_5G09970)"/>
    <property type="match status" value="1"/>
</dbReference>
<evidence type="ECO:0000313" key="1">
    <source>
        <dbReference type="EMBL" id="MYM54123.1"/>
    </source>
</evidence>
<sequence length="527" mass="58318">MQDSDSSAGERHHIVGGGIAGLAAAVFLIRDAGVPGPQISIYEQLPVLGGSLDGSGDGEAGYLARGGRMFEKHFACTFDLLGSIPSADDPNVSVKQDIMDFNKIVPGSSNCRLVRDGKPAEDRYDLTLTAQDIVDINRLILHSEHGLDGQTIEDWFKPSFLDSNFWLMWSTMFSFQPWHSLIEMRRYLRRFIHLFPGFTRIAGILRTRYNQYDSLIAPIVVWLRERGVDFDTGGAVTDLSIEGDSTARRITALILSDGETVPLQAQDRAYVTLGSMTDGSVLGDMDTAPPLNDAEGGAWRLWRKLAAAHDGFGRPEAFCGDTEKTAWHSFTATLEGPGFFEFMEDFTGNRTGTGGLVTFADSGWTLSIVLFHQPHFRTQKPGLYTLWGYGLRGDRPGDFVDKPMWQATGREILTELSGQLRLNDQQKAWFDTARVIPCRMPFITSQFMPRSPGDRPKQRPQGAQNFALLGQFVELPRDCVFTVEYSVRSARQAVSDLTGRSAPPPPVARTDRDPLVLMRAAKVLMGG</sequence>
<proteinExistence type="predicted"/>
<dbReference type="EMBL" id="WWEN01000002">
    <property type="protein sequence ID" value="MYM54123.1"/>
    <property type="molecule type" value="Genomic_DNA"/>
</dbReference>
<dbReference type="GO" id="GO:0050151">
    <property type="term" value="F:oleate hydratase activity"/>
    <property type="evidence" value="ECO:0007669"/>
    <property type="project" value="UniProtKB-EC"/>
</dbReference>
<organism evidence="1 2">
    <name type="scientific">Thalassovita mangrovi</name>
    <dbReference type="NCBI Taxonomy" id="2692236"/>
    <lineage>
        <taxon>Bacteria</taxon>
        <taxon>Pseudomonadati</taxon>
        <taxon>Pseudomonadota</taxon>
        <taxon>Alphaproteobacteria</taxon>
        <taxon>Rhodobacterales</taxon>
        <taxon>Roseobacteraceae</taxon>
        <taxon>Thalassovita</taxon>
    </lineage>
</organism>
<dbReference type="InterPro" id="IPR036188">
    <property type="entry name" value="FAD/NAD-bd_sf"/>
</dbReference>
<evidence type="ECO:0000313" key="2">
    <source>
        <dbReference type="Proteomes" id="UP000479043"/>
    </source>
</evidence>
<dbReference type="EC" id="4.2.1.53" evidence="1"/>
<dbReference type="RefSeq" id="WP_160971838.1">
    <property type="nucleotide sequence ID" value="NZ_WWEN01000002.1"/>
</dbReference>
<protein>
    <submittedName>
        <fullName evidence="1">Oleate hydratase</fullName>
        <ecNumber evidence="1">4.2.1.53</ecNumber>
    </submittedName>
</protein>
<dbReference type="GO" id="GO:0006631">
    <property type="term" value="P:fatty acid metabolic process"/>
    <property type="evidence" value="ECO:0007669"/>
    <property type="project" value="InterPro"/>
</dbReference>
<keyword evidence="2" id="KW-1185">Reference proteome</keyword>
<comment type="caution">
    <text evidence="1">The sequence shown here is derived from an EMBL/GenBank/DDBJ whole genome shotgun (WGS) entry which is preliminary data.</text>
</comment>
<dbReference type="GO" id="GO:0071949">
    <property type="term" value="F:FAD binding"/>
    <property type="evidence" value="ECO:0007669"/>
    <property type="project" value="InterPro"/>
</dbReference>
<dbReference type="NCBIfam" id="NF010584">
    <property type="entry name" value="PRK13977.1"/>
    <property type="match status" value="1"/>
</dbReference>
<dbReference type="Gene3D" id="3.50.50.60">
    <property type="entry name" value="FAD/NAD(P)-binding domain"/>
    <property type="match status" value="3"/>
</dbReference>
<dbReference type="PANTHER" id="PTHR37417">
    <property type="entry name" value="67 KDA MYOSIN-CROSS-REACTIVE ANTIGEN FAMILY PROTEIN (AFU_ORTHOLOGUE AFUA_5G09970)"/>
    <property type="match status" value="1"/>
</dbReference>